<evidence type="ECO:0000313" key="3">
    <source>
        <dbReference type="Proteomes" id="UP000051673"/>
    </source>
</evidence>
<proteinExistence type="predicted"/>
<keyword evidence="1" id="KW-0812">Transmembrane</keyword>
<dbReference type="PATRIC" id="fig|1620.3.peg.537"/>
<accession>A0A0R2JI63</accession>
<keyword evidence="3" id="KW-1185">Reference proteome</keyword>
<keyword evidence="1" id="KW-1133">Transmembrane helix</keyword>
<sequence length="59" mass="6636">MDMREFISDNKIILMGALIGLLLALIFLTFGFWKTLLVLILVSLGAMVGYFVQESDILK</sequence>
<dbReference type="STRING" id="1620.IV67_GL000530"/>
<dbReference type="Pfam" id="PF10031">
    <property type="entry name" value="DUF2273"/>
    <property type="match status" value="1"/>
</dbReference>
<dbReference type="Proteomes" id="UP000051673">
    <property type="component" value="Unassembled WGS sequence"/>
</dbReference>
<evidence type="ECO:0008006" key="4">
    <source>
        <dbReference type="Google" id="ProtNLM"/>
    </source>
</evidence>
<gene>
    <name evidence="2" type="ORF">IV67_GL000530</name>
</gene>
<dbReference type="InterPro" id="IPR018730">
    <property type="entry name" value="DUF2273"/>
</dbReference>
<dbReference type="AlphaFoldDB" id="A0A0R2JI63"/>
<reference evidence="2 3" key="1">
    <citation type="journal article" date="2015" name="Genome Announc.">
        <title>Expanding the biotechnology potential of lactobacilli through comparative genomics of 213 strains and associated genera.</title>
        <authorList>
            <person name="Sun Z."/>
            <person name="Harris H.M."/>
            <person name="McCann A."/>
            <person name="Guo C."/>
            <person name="Argimon S."/>
            <person name="Zhang W."/>
            <person name="Yang X."/>
            <person name="Jeffery I.B."/>
            <person name="Cooney J.C."/>
            <person name="Kagawa T.F."/>
            <person name="Liu W."/>
            <person name="Song Y."/>
            <person name="Salvetti E."/>
            <person name="Wrobel A."/>
            <person name="Rasinkangas P."/>
            <person name="Parkhill J."/>
            <person name="Rea M.C."/>
            <person name="O'Sullivan O."/>
            <person name="Ritari J."/>
            <person name="Douillard F.P."/>
            <person name="Paul Ross R."/>
            <person name="Yang R."/>
            <person name="Briner A.E."/>
            <person name="Felis G.E."/>
            <person name="de Vos W.M."/>
            <person name="Barrangou R."/>
            <person name="Klaenhammer T.R."/>
            <person name="Caufield P.W."/>
            <person name="Cui Y."/>
            <person name="Zhang H."/>
            <person name="O'Toole P.W."/>
        </authorList>
    </citation>
    <scope>NUCLEOTIDE SEQUENCE [LARGE SCALE GENOMIC DNA]</scope>
    <source>
        <strain evidence="2 3">DSM 20014</strain>
    </source>
</reference>
<name>A0A0R2JI63_9LACO</name>
<keyword evidence="1" id="KW-0472">Membrane</keyword>
<comment type="caution">
    <text evidence="2">The sequence shown here is derived from an EMBL/GenBank/DDBJ whole genome shotgun (WGS) entry which is preliminary data.</text>
</comment>
<evidence type="ECO:0000256" key="1">
    <source>
        <dbReference type="SAM" id="Phobius"/>
    </source>
</evidence>
<feature type="transmembrane region" description="Helical" evidence="1">
    <location>
        <begin position="36"/>
        <end position="52"/>
    </location>
</feature>
<organism evidence="2 3">
    <name type="scientific">Weissella minor</name>
    <dbReference type="NCBI Taxonomy" id="1620"/>
    <lineage>
        <taxon>Bacteria</taxon>
        <taxon>Bacillati</taxon>
        <taxon>Bacillota</taxon>
        <taxon>Bacilli</taxon>
        <taxon>Lactobacillales</taxon>
        <taxon>Lactobacillaceae</taxon>
        <taxon>Weissella</taxon>
    </lineage>
</organism>
<dbReference type="EMBL" id="JQCD01000024">
    <property type="protein sequence ID" value="KRN77017.1"/>
    <property type="molecule type" value="Genomic_DNA"/>
</dbReference>
<evidence type="ECO:0000313" key="2">
    <source>
        <dbReference type="EMBL" id="KRN77017.1"/>
    </source>
</evidence>
<dbReference type="RefSeq" id="WP_057787908.1">
    <property type="nucleotide sequence ID" value="NZ_CBDALJ010000020.1"/>
</dbReference>
<feature type="transmembrane region" description="Helical" evidence="1">
    <location>
        <begin position="12"/>
        <end position="30"/>
    </location>
</feature>
<protein>
    <recommendedName>
        <fullName evidence="4">DUF2273 domain-containing protein</fullName>
    </recommendedName>
</protein>